<name>A0A0G0Y0G2_UNCKA</name>
<feature type="transmembrane region" description="Helical" evidence="1">
    <location>
        <begin position="6"/>
        <end position="30"/>
    </location>
</feature>
<keyword evidence="1" id="KW-0812">Transmembrane</keyword>
<keyword evidence="1" id="KW-1133">Transmembrane helix</keyword>
<evidence type="ECO:0000313" key="3">
    <source>
        <dbReference type="Proteomes" id="UP000033947"/>
    </source>
</evidence>
<evidence type="ECO:0000256" key="1">
    <source>
        <dbReference type="SAM" id="Phobius"/>
    </source>
</evidence>
<dbReference type="AlphaFoldDB" id="A0A0G0Y0G2"/>
<proteinExistence type="predicted"/>
<gene>
    <name evidence="2" type="ORF">UU55_C0009G0018</name>
</gene>
<keyword evidence="1" id="KW-0472">Membrane</keyword>
<comment type="caution">
    <text evidence="2">The sequence shown here is derived from an EMBL/GenBank/DDBJ whole genome shotgun (WGS) entry which is preliminary data.</text>
</comment>
<dbReference type="EMBL" id="LCBB01000009">
    <property type="protein sequence ID" value="KKS02881.1"/>
    <property type="molecule type" value="Genomic_DNA"/>
</dbReference>
<dbReference type="Proteomes" id="UP000033947">
    <property type="component" value="Unassembled WGS sequence"/>
</dbReference>
<organism evidence="2 3">
    <name type="scientific">candidate division WWE3 bacterium GW2011_GWC2_41_23</name>
    <dbReference type="NCBI Taxonomy" id="1619123"/>
    <lineage>
        <taxon>Bacteria</taxon>
        <taxon>Katanobacteria</taxon>
    </lineage>
</organism>
<protein>
    <submittedName>
        <fullName evidence="2">Uncharacterized protein</fullName>
    </submittedName>
</protein>
<evidence type="ECO:0000313" key="2">
    <source>
        <dbReference type="EMBL" id="KKS02881.1"/>
    </source>
</evidence>
<sequence length="88" mass="9444">MNAVQITTIITLIVLIIDVTAVSVFLILLLRDLRTTAQDADKTLKDVRHITGAVGGPIAVAAGLLENVARGTKAFKIISSIFNKNEEE</sequence>
<reference evidence="2 3" key="1">
    <citation type="journal article" date="2015" name="Nature">
        <title>rRNA introns, odd ribosomes, and small enigmatic genomes across a large radiation of phyla.</title>
        <authorList>
            <person name="Brown C.T."/>
            <person name="Hug L.A."/>
            <person name="Thomas B.C."/>
            <person name="Sharon I."/>
            <person name="Castelle C.J."/>
            <person name="Singh A."/>
            <person name="Wilkins M.J."/>
            <person name="Williams K.H."/>
            <person name="Banfield J.F."/>
        </authorList>
    </citation>
    <scope>NUCLEOTIDE SEQUENCE [LARGE SCALE GENOMIC DNA]</scope>
</reference>
<accession>A0A0G0Y0G2</accession>